<accession>A0A7J5Y7Y1</accession>
<dbReference type="EMBL" id="JAAKFY010000015">
    <property type="protein sequence ID" value="KAF3844438.1"/>
    <property type="molecule type" value="Genomic_DNA"/>
</dbReference>
<comment type="caution">
    <text evidence="3">The sequence shown here is derived from an EMBL/GenBank/DDBJ whole genome shotgun (WGS) entry which is preliminary data.</text>
</comment>
<name>A0A7J5Y7Y1_DISMA</name>
<evidence type="ECO:0000256" key="1">
    <source>
        <dbReference type="SAM" id="MobiDB-lite"/>
    </source>
</evidence>
<dbReference type="PANTHER" id="PTHR35076">
    <property type="entry name" value="TUBULIN EPSILON AND DELTA COMPLEX PROTEIN 1"/>
    <property type="match status" value="1"/>
</dbReference>
<dbReference type="PANTHER" id="PTHR35076:SF1">
    <property type="entry name" value="TUBULIN EPSILON AND DELTA COMPLEX PROTEIN 1"/>
    <property type="match status" value="1"/>
</dbReference>
<evidence type="ECO:0000313" key="3">
    <source>
        <dbReference type="EMBL" id="KAF3844438.1"/>
    </source>
</evidence>
<dbReference type="Pfam" id="PF14970">
    <property type="entry name" value="TEDC1"/>
    <property type="match status" value="1"/>
</dbReference>
<reference evidence="3 4" key="1">
    <citation type="submission" date="2020-03" db="EMBL/GenBank/DDBJ databases">
        <title>Dissostichus mawsoni Genome sequencing and assembly.</title>
        <authorList>
            <person name="Park H."/>
        </authorList>
    </citation>
    <scope>NUCLEOTIDE SEQUENCE [LARGE SCALE GENOMIC DNA]</scope>
    <source>
        <strain evidence="3">DM0001</strain>
        <tissue evidence="3">Muscle</tissue>
    </source>
</reference>
<gene>
    <name evidence="3" type="ORF">F7725_007601</name>
</gene>
<dbReference type="Proteomes" id="UP000518266">
    <property type="component" value="Unassembled WGS sequence"/>
</dbReference>
<evidence type="ECO:0000259" key="2">
    <source>
        <dbReference type="Pfam" id="PF14970"/>
    </source>
</evidence>
<dbReference type="InterPro" id="IPR043535">
    <property type="entry name" value="TEDC1"/>
</dbReference>
<dbReference type="InterPro" id="IPR027996">
    <property type="entry name" value="TEDC1_dom"/>
</dbReference>
<keyword evidence="4" id="KW-1185">Reference proteome</keyword>
<evidence type="ECO:0000313" key="4">
    <source>
        <dbReference type="Proteomes" id="UP000518266"/>
    </source>
</evidence>
<sequence>MQRSAAAVSVEVKQVIAALCRLLAATGLECVPAPEHFRRAKFGGGPAVEDQFWQLLANIQQKCGFVSCEARSQLGGATELRRLVAAGLWKTGYHADWMYERGGGEGGEGGRFSSKDLLLALGWLLATGTLEKLLTQRLPLDSASLRRLQWLVGSLRHQGRTLLSMQEERTCLLHAVSVASLPSSVSPSSDQSSTLLRKDCVCLQQLCDLLEAYLNWRQVEKVFWTWMDSVVDGHLTDPVHKRPTVAPNGRAAGCHHGNCGLEKLDDMLLRLPTRQVCFYVILYPERTGRVREAPEGRGEGGLLQGRSDSCLPPLSCPPRLPCCPLAYRLQTERPVRHSSPPADGAQGGTPTAGGLSASQAVVLLLQTEALLLERRGRQRLANRTQLQEMIGRLDELELSHFCLSMDVRSLLFSLKAASSATTMFLFMLA</sequence>
<dbReference type="OrthoDB" id="9906141at2759"/>
<organism evidence="3 4">
    <name type="scientific">Dissostichus mawsoni</name>
    <name type="common">Antarctic cod</name>
    <dbReference type="NCBI Taxonomy" id="36200"/>
    <lineage>
        <taxon>Eukaryota</taxon>
        <taxon>Metazoa</taxon>
        <taxon>Chordata</taxon>
        <taxon>Craniata</taxon>
        <taxon>Vertebrata</taxon>
        <taxon>Euteleostomi</taxon>
        <taxon>Actinopterygii</taxon>
        <taxon>Neopterygii</taxon>
        <taxon>Teleostei</taxon>
        <taxon>Neoteleostei</taxon>
        <taxon>Acanthomorphata</taxon>
        <taxon>Eupercaria</taxon>
        <taxon>Perciformes</taxon>
        <taxon>Notothenioidei</taxon>
        <taxon>Nototheniidae</taxon>
        <taxon>Dissostichus</taxon>
    </lineage>
</organism>
<feature type="region of interest" description="Disordered" evidence="1">
    <location>
        <begin position="333"/>
        <end position="352"/>
    </location>
</feature>
<proteinExistence type="predicted"/>
<protein>
    <recommendedName>
        <fullName evidence="2">Tubulin epsilon and delta complex protein 1 domain-containing protein</fullName>
    </recommendedName>
</protein>
<dbReference type="AlphaFoldDB" id="A0A7J5Y7Y1"/>
<feature type="domain" description="Tubulin epsilon and delta complex protein 1" evidence="2">
    <location>
        <begin position="108"/>
        <end position="232"/>
    </location>
</feature>
<feature type="non-terminal residue" evidence="3">
    <location>
        <position position="429"/>
    </location>
</feature>